<accession>H1D1C0</accession>
<comment type="caution">
    <text evidence="1">The sequence shown here is derived from an EMBL/GenBank/DDBJ whole genome shotgun (WGS) entry which is preliminary data.</text>
</comment>
<dbReference type="HOGENOM" id="CLU_1575982_0_0_9"/>
<keyword evidence="2" id="KW-1185">Reference proteome</keyword>
<dbReference type="AlphaFoldDB" id="H1D1C0"/>
<dbReference type="EMBL" id="ADLT01000045">
    <property type="protein sequence ID" value="EHO62816.1"/>
    <property type="molecule type" value="Genomic_DNA"/>
</dbReference>
<dbReference type="PATRIC" id="fig|742743.3.peg.1434"/>
<evidence type="ECO:0000313" key="1">
    <source>
        <dbReference type="EMBL" id="EHO62816.1"/>
    </source>
</evidence>
<dbReference type="Proteomes" id="UP000003277">
    <property type="component" value="Unassembled WGS sequence"/>
</dbReference>
<evidence type="ECO:0000313" key="2">
    <source>
        <dbReference type="Proteomes" id="UP000003277"/>
    </source>
</evidence>
<organism evidence="1 2">
    <name type="scientific">Dialister succinatiphilus YIT 11850</name>
    <dbReference type="NCBI Taxonomy" id="742743"/>
    <lineage>
        <taxon>Bacteria</taxon>
        <taxon>Bacillati</taxon>
        <taxon>Bacillota</taxon>
        <taxon>Negativicutes</taxon>
        <taxon>Veillonellales</taxon>
        <taxon>Veillonellaceae</taxon>
        <taxon>Dialister</taxon>
    </lineage>
</organism>
<sequence>MKKYLAAIVIAIVLLAGGGFFAYVHFLSGGPWQGTWWGVQDAGVNWSGDHIRNLETLTFTKNDDKTITVEHKVQQGSKEVNGSLAGTGTVDGGRLVITPDKGGREIALSYNTMSKTIETPLTNADKTAVTLQALTQDNNDEMEQIRSEIVQISQKPENKIDTTLSSSKS</sequence>
<name>H1D1C0_9FIRM</name>
<reference evidence="1 2" key="1">
    <citation type="submission" date="2011-11" db="EMBL/GenBank/DDBJ databases">
        <title>The Genome Sequence of Dialister succinatiphilus YIT 11850.</title>
        <authorList>
            <consortium name="The Broad Institute Genome Sequencing Platform"/>
            <person name="Earl A."/>
            <person name="Ward D."/>
            <person name="Feldgarden M."/>
            <person name="Gevers D."/>
            <person name="Morotomi M."/>
            <person name="Young S.K."/>
            <person name="Zeng Q."/>
            <person name="Gargeya S."/>
            <person name="Fitzgerald M."/>
            <person name="Haas B."/>
            <person name="Abouelleil A."/>
            <person name="Alvarado L."/>
            <person name="Arachchi H.M."/>
            <person name="Berlin A."/>
            <person name="Brown A."/>
            <person name="Chapman S.B."/>
            <person name="Dunbar C."/>
            <person name="Gearin G."/>
            <person name="Goldberg J."/>
            <person name="Griggs A."/>
            <person name="Gujja S."/>
            <person name="Heiman D."/>
            <person name="Howarth C."/>
            <person name="Lui A."/>
            <person name="MacDonald P.J.P."/>
            <person name="Montmayeur A."/>
            <person name="Murphy C."/>
            <person name="Neiman D."/>
            <person name="Pearson M."/>
            <person name="Priest M."/>
            <person name="Roberts A."/>
            <person name="Saif S."/>
            <person name="Shea T."/>
            <person name="Sisk P."/>
            <person name="Stolte C."/>
            <person name="Sykes S."/>
            <person name="Wortman J."/>
            <person name="Nusbaum C."/>
            <person name="Birren B."/>
        </authorList>
    </citation>
    <scope>NUCLEOTIDE SEQUENCE [LARGE SCALE GENOMIC DNA]</scope>
    <source>
        <strain evidence="1 2">YIT 11850</strain>
    </source>
</reference>
<dbReference type="OrthoDB" id="1633837at2"/>
<proteinExistence type="predicted"/>
<protein>
    <submittedName>
        <fullName evidence="1">Uncharacterized protein</fullName>
    </submittedName>
</protein>
<gene>
    <name evidence="1" type="ORF">HMPREF9453_01408</name>
</gene>
<dbReference type="GeneID" id="98910916"/>
<dbReference type="RefSeq" id="WP_008859902.1">
    <property type="nucleotide sequence ID" value="NZ_JH591188.1"/>
</dbReference>